<feature type="compositionally biased region" description="Basic and acidic residues" evidence="1">
    <location>
        <begin position="38"/>
        <end position="111"/>
    </location>
</feature>
<keyword evidence="3" id="KW-1185">Reference proteome</keyword>
<protein>
    <submittedName>
        <fullName evidence="2">Uncharacterized protein</fullName>
    </submittedName>
</protein>
<evidence type="ECO:0000256" key="1">
    <source>
        <dbReference type="SAM" id="MobiDB-lite"/>
    </source>
</evidence>
<sequence length="171" mass="18771">MWVSKKWNTIIRSVVTAVIILLAIIGFATSPDTLKSASTEEVKSDEKAEPVAGVDKKEDKAAEKQKKAEAKAAEEEAAKEKEEAEKKAKEEEQAAKEKAEKEKAEKAEAKKKAEPSLEETIFLCDDVAEDGGGCRVCGEGYHVINIATSQGKVRYCRNRVAGLRIDIYITQ</sequence>
<reference evidence="3" key="1">
    <citation type="submission" date="2016-10" db="EMBL/GenBank/DDBJ databases">
        <authorList>
            <person name="Varghese N."/>
            <person name="Submissions S."/>
        </authorList>
    </citation>
    <scope>NUCLEOTIDE SEQUENCE [LARGE SCALE GENOMIC DNA]</scope>
    <source>
        <strain evidence="3">DSM 21620</strain>
    </source>
</reference>
<dbReference type="AlphaFoldDB" id="A0A1G6VQG6"/>
<dbReference type="RefSeq" id="WP_093728515.1">
    <property type="nucleotide sequence ID" value="NZ_FMZB01000013.1"/>
</dbReference>
<organism evidence="2 3">
    <name type="scientific">Terribacillus halophilus</name>
    <dbReference type="NCBI Taxonomy" id="361279"/>
    <lineage>
        <taxon>Bacteria</taxon>
        <taxon>Bacillati</taxon>
        <taxon>Bacillota</taxon>
        <taxon>Bacilli</taxon>
        <taxon>Bacillales</taxon>
        <taxon>Bacillaceae</taxon>
        <taxon>Terribacillus</taxon>
    </lineage>
</organism>
<evidence type="ECO:0000313" key="2">
    <source>
        <dbReference type="EMBL" id="SDD55105.1"/>
    </source>
</evidence>
<dbReference type="STRING" id="361279.SAMN05421663_11362"/>
<dbReference type="Proteomes" id="UP000198666">
    <property type="component" value="Unassembled WGS sequence"/>
</dbReference>
<feature type="region of interest" description="Disordered" evidence="1">
    <location>
        <begin position="34"/>
        <end position="111"/>
    </location>
</feature>
<dbReference type="EMBL" id="FMZB01000013">
    <property type="protein sequence ID" value="SDD55105.1"/>
    <property type="molecule type" value="Genomic_DNA"/>
</dbReference>
<accession>A0A1G6VQG6</accession>
<gene>
    <name evidence="2" type="ORF">SAMN05421663_11362</name>
</gene>
<name>A0A1G6VQG6_9BACI</name>
<evidence type="ECO:0000313" key="3">
    <source>
        <dbReference type="Proteomes" id="UP000198666"/>
    </source>
</evidence>
<proteinExistence type="predicted"/>